<accession>A0ABY6V1R0</accession>
<name>A0ABY6V1R0_BIOOC</name>
<dbReference type="EMBL" id="CABFNS010001012">
    <property type="protein sequence ID" value="VUC37557.1"/>
    <property type="molecule type" value="Genomic_DNA"/>
</dbReference>
<evidence type="ECO:0000313" key="2">
    <source>
        <dbReference type="Proteomes" id="UP000766486"/>
    </source>
</evidence>
<sequence>MFGWLGKWGPIAAWMRQKVKLSEDIAGSQAVVVTSDTIHYMPAVKGIFFIAYNTVDGRFPSPPMYWY</sequence>
<keyword evidence="2" id="KW-1185">Reference proteome</keyword>
<organism evidence="1 2">
    <name type="scientific">Bionectria ochroleuca</name>
    <name type="common">Gliocladium roseum</name>
    <dbReference type="NCBI Taxonomy" id="29856"/>
    <lineage>
        <taxon>Eukaryota</taxon>
        <taxon>Fungi</taxon>
        <taxon>Dikarya</taxon>
        <taxon>Ascomycota</taxon>
        <taxon>Pezizomycotina</taxon>
        <taxon>Sordariomycetes</taxon>
        <taxon>Hypocreomycetidae</taxon>
        <taxon>Hypocreales</taxon>
        <taxon>Bionectriaceae</taxon>
        <taxon>Clonostachys</taxon>
    </lineage>
</organism>
<dbReference type="Proteomes" id="UP000766486">
    <property type="component" value="Unassembled WGS sequence"/>
</dbReference>
<protein>
    <submittedName>
        <fullName evidence="1">Uncharacterized protein</fullName>
    </submittedName>
</protein>
<comment type="caution">
    <text evidence="1">The sequence shown here is derived from an EMBL/GenBank/DDBJ whole genome shotgun (WGS) entry which is preliminary data.</text>
</comment>
<evidence type="ECO:0000313" key="1">
    <source>
        <dbReference type="EMBL" id="VUC37557.1"/>
    </source>
</evidence>
<reference evidence="1 2" key="1">
    <citation type="submission" date="2019-06" db="EMBL/GenBank/DDBJ databases">
        <authorList>
            <person name="Broberg M."/>
        </authorList>
    </citation>
    <scope>NUCLEOTIDE SEQUENCE [LARGE SCALE GENOMIC DNA]</scope>
</reference>
<proteinExistence type="predicted"/>
<gene>
    <name evidence="1" type="ORF">CLO192961_LOCUS476158</name>
</gene>